<protein>
    <recommendedName>
        <fullName evidence="3">Capsid protein</fullName>
    </recommendedName>
</protein>
<dbReference type="AlphaFoldDB" id="B0ES26"/>
<name>B0ES26_ENTDS</name>
<proteinExistence type="predicted"/>
<reference evidence="2" key="1">
    <citation type="submission" date="2007-12" db="EMBL/GenBank/DDBJ databases">
        <title>Annotation of Entamoeba dispar SAW760.</title>
        <authorList>
            <person name="Lorenzi H."/>
            <person name="Inman J."/>
            <person name="Schobel S."/>
            <person name="Amedeo P."/>
            <person name="Caler E."/>
        </authorList>
    </citation>
    <scope>NUCLEOTIDE SEQUENCE [LARGE SCALE GENOMIC DNA]</scope>
    <source>
        <strain evidence="2">ATCC PRA-260 / SAW760</strain>
    </source>
</reference>
<evidence type="ECO:0000313" key="1">
    <source>
        <dbReference type="EMBL" id="EDR22674.1"/>
    </source>
</evidence>
<keyword evidence="2" id="KW-1185">Reference proteome</keyword>
<gene>
    <name evidence="1" type="ORF">EDI_250020</name>
</gene>
<accession>B0ES26</accession>
<dbReference type="EMBL" id="DS550574">
    <property type="protein sequence ID" value="EDR22674.1"/>
    <property type="molecule type" value="Genomic_DNA"/>
</dbReference>
<evidence type="ECO:0008006" key="3">
    <source>
        <dbReference type="Google" id="ProtNLM"/>
    </source>
</evidence>
<dbReference type="RefSeq" id="XP_001740896.1">
    <property type="nucleotide sequence ID" value="XM_001740844.1"/>
</dbReference>
<evidence type="ECO:0000313" key="2">
    <source>
        <dbReference type="Proteomes" id="UP000008076"/>
    </source>
</evidence>
<dbReference type="Proteomes" id="UP000008076">
    <property type="component" value="Unassembled WGS sequence"/>
</dbReference>
<dbReference type="KEGG" id="edi:EDI_250020"/>
<organism evidence="2">
    <name type="scientific">Entamoeba dispar (strain ATCC PRA-260 / SAW760)</name>
    <dbReference type="NCBI Taxonomy" id="370354"/>
    <lineage>
        <taxon>Eukaryota</taxon>
        <taxon>Amoebozoa</taxon>
        <taxon>Evosea</taxon>
        <taxon>Archamoebae</taxon>
        <taxon>Mastigamoebida</taxon>
        <taxon>Entamoebidae</taxon>
        <taxon>Entamoeba</taxon>
    </lineage>
</organism>
<sequence>MDFRRPTRYNYRRRRNLSLYRYRQSKAFLSSIKKDILKCNFPTKVKLIKLNEKKTMYLTDEHPNYAISAATGSSLPLFPTKSSNILSFMHKGNALDGGSNQVYFRFGDWDTIRILRVIIKVQPITNMFAGNQNIIQTVNCFYSMNNAVETPNALYQIQPSYDNSLLNYKQKFTFNNNESFTLVIEKPQTMSTDSPVVHSYKTTWSLSDQTTFALNDGNWQTQREDNQDDSENEGECEYLHDKLGIINSPLYDAGVAPAIHCGRLYFKPSGDCAFNITINYKVALKG</sequence>
<dbReference type="VEuPathDB" id="AmoebaDB:EDI_250020"/>
<dbReference type="GeneID" id="5886072"/>